<protein>
    <submittedName>
        <fullName evidence="1">Uncharacterized protein</fullName>
    </submittedName>
</protein>
<dbReference type="KEGG" id="bqy:MUS_3016"/>
<name>I2C8D4_BACAY</name>
<gene>
    <name evidence="1" type="ORF">MUS_3016</name>
</gene>
<evidence type="ECO:0000313" key="2">
    <source>
        <dbReference type="Proteomes" id="UP000002878"/>
    </source>
</evidence>
<organism evidence="1 2">
    <name type="scientific">Bacillus amyloliquefaciens (strain Y2)</name>
    <name type="common">Bacillus amyloliquefaciens subsp. plantarum (strain B9601-Y2)</name>
    <dbReference type="NCBI Taxonomy" id="1155777"/>
    <lineage>
        <taxon>Bacteria</taxon>
        <taxon>Bacillati</taxon>
        <taxon>Bacillota</taxon>
        <taxon>Bacilli</taxon>
        <taxon>Bacillales</taxon>
        <taxon>Bacillaceae</taxon>
        <taxon>Bacillus</taxon>
        <taxon>Bacillus amyloliquefaciens group</taxon>
    </lineage>
</organism>
<sequence>MIWEPVFLNGVHASFHSLRGLTRFKKGHPPAESGFKTKESCNGTIGTLFFVR</sequence>
<reference evidence="1 2" key="1">
    <citation type="journal article" date="2012" name="J. Biotechnol.">
        <title>Genome sequence of the plant growth promoting strain Bacillus amyloliquefaciens subsp. plantarum B9601-Y2 and expression of mersacidin and other secondary metabolites.</title>
        <authorList>
            <person name="He P."/>
            <person name="Hao K."/>
            <person name="Blom J."/>
            <person name="Ruckert C."/>
            <person name="Vater J."/>
            <person name="Mao Z."/>
            <person name="Wu Y."/>
            <person name="Hou M."/>
            <person name="He P."/>
            <person name="He Y."/>
            <person name="Borriss R."/>
        </authorList>
    </citation>
    <scope>NUCLEOTIDE SEQUENCE [LARGE SCALE GENOMIC DNA]</scope>
    <source>
        <strain evidence="1">Y2</strain>
    </source>
</reference>
<proteinExistence type="predicted"/>
<dbReference type="Proteomes" id="UP000002878">
    <property type="component" value="Chromosome"/>
</dbReference>
<dbReference type="HOGENOM" id="CLU_3076383_0_0_9"/>
<dbReference type="EMBL" id="CP003332">
    <property type="protein sequence ID" value="AFJ62908.1"/>
    <property type="molecule type" value="Genomic_DNA"/>
</dbReference>
<accession>I2C8D4</accession>
<dbReference type="AlphaFoldDB" id="I2C8D4"/>
<evidence type="ECO:0000313" key="1">
    <source>
        <dbReference type="EMBL" id="AFJ62908.1"/>
    </source>
</evidence>